<evidence type="ECO:0000256" key="7">
    <source>
        <dbReference type="SAM" id="Phobius"/>
    </source>
</evidence>
<comment type="catalytic activity">
    <reaction evidence="1">
        <text>ATP + protein L-histidine = ADP + protein N-phospho-L-histidine.</text>
        <dbReference type="EC" id="2.7.13.3"/>
    </reaction>
</comment>
<evidence type="ECO:0000256" key="2">
    <source>
        <dbReference type="ARBA" id="ARBA00012438"/>
    </source>
</evidence>
<evidence type="ECO:0000256" key="5">
    <source>
        <dbReference type="ARBA" id="ARBA00022777"/>
    </source>
</evidence>
<dbReference type="PANTHER" id="PTHR43047:SF72">
    <property type="entry name" value="OSMOSENSING HISTIDINE PROTEIN KINASE SLN1"/>
    <property type="match status" value="1"/>
</dbReference>
<dbReference type="SUPFAM" id="SSF48452">
    <property type="entry name" value="TPR-like"/>
    <property type="match status" value="2"/>
</dbReference>
<dbReference type="InterPro" id="IPR036097">
    <property type="entry name" value="HisK_dim/P_sf"/>
</dbReference>
<feature type="repeat" description="TPR" evidence="6">
    <location>
        <begin position="171"/>
        <end position="204"/>
    </location>
</feature>
<dbReference type="Proteomes" id="UP000239872">
    <property type="component" value="Unassembled WGS sequence"/>
</dbReference>
<accession>A0A2S7T0X5</accession>
<keyword evidence="7" id="KW-0472">Membrane</keyword>
<sequence length="724" mass="80272">MLSLNCLSSTWRLIVILSVCLLLTSPNVSAQKLDSLKGALTEYAHDDTNKVSLMLRVGKEYQRQSLDSMEALTSRAKVLSQKIHFLKGEADALTQMAYVCVYKAQPEKAMLLVRQADVIYEKTGDYLGRIKGANIIAIVYYRNVAYDSALKYFNQILAYTKMANAYDDQKGKALSSIGTIYSEKGNHAEAIKYFLEALKVQEKINEKENIGITLSRIAATYALLNDYNKAREFISRCVASLDGIKETPVRLSNYANIGGVFGQMNEQDSALVYFYKALALADSAHDQYWHNIATVDIAEIYWLQKKYDLGLAAYKESMSGAEKTGQTNIFLSGQLGVGRILVETGKAAEGIKYLQRSYDLFMQNGIKEQAAEAAETISDGYAKLNDYKNALLFHKKSVGLRDTLRSEKSKREIEQLQFDYQLQKKQSQIELLNKDKVIARSNDSRKNAVMTGLASALCLLVVIVVLLYRSRQKEKENNALVSAQKDAIQLQAKKLEELNLFKDTTFSVLSHDLRAPLNAFITTVDMLNEGDLPYESFLALSPAMNKQLGSLHMLIDNLLKWSRSHIKGAESLRVEQVDMWKIANDNVVIAQSNAEKKQMTLKNDVVEHTTAIADAGQIDVVIRNLISNAIKFTNAGGSVTVTSEKVGNMIHVSVTDTGVGMTTDQKRKLFTSAIDNVSWGTKGEKGVGIGLLLCYEFVRSNGGDIKVESTPGVGSTFTVILPAA</sequence>
<dbReference type="InterPro" id="IPR011990">
    <property type="entry name" value="TPR-like_helical_dom_sf"/>
</dbReference>
<evidence type="ECO:0000313" key="9">
    <source>
        <dbReference type="EMBL" id="PQJ12614.1"/>
    </source>
</evidence>
<reference evidence="9 10" key="1">
    <citation type="submission" date="2018-01" db="EMBL/GenBank/DDBJ databases">
        <title>A novel member of the phylum Bacteroidetes isolated from glacier ice.</title>
        <authorList>
            <person name="Liu Q."/>
            <person name="Xin Y.-H."/>
        </authorList>
    </citation>
    <scope>NUCLEOTIDE SEQUENCE [LARGE SCALE GENOMIC DNA]</scope>
    <source>
        <strain evidence="9 10">RB1R16</strain>
    </source>
</reference>
<dbReference type="PRINTS" id="PR00344">
    <property type="entry name" value="BCTRLSENSOR"/>
</dbReference>
<dbReference type="InterPro" id="IPR005467">
    <property type="entry name" value="His_kinase_dom"/>
</dbReference>
<dbReference type="GO" id="GO:0005886">
    <property type="term" value="C:plasma membrane"/>
    <property type="evidence" value="ECO:0007669"/>
    <property type="project" value="TreeGrafter"/>
</dbReference>
<dbReference type="Gene3D" id="1.10.287.130">
    <property type="match status" value="1"/>
</dbReference>
<dbReference type="SUPFAM" id="SSF55874">
    <property type="entry name" value="ATPase domain of HSP90 chaperone/DNA topoisomerase II/histidine kinase"/>
    <property type="match status" value="1"/>
</dbReference>
<evidence type="ECO:0000256" key="1">
    <source>
        <dbReference type="ARBA" id="ARBA00000085"/>
    </source>
</evidence>
<feature type="domain" description="Histidine kinase" evidence="8">
    <location>
        <begin position="508"/>
        <end position="724"/>
    </location>
</feature>
<keyword evidence="7" id="KW-1133">Transmembrane helix</keyword>
<dbReference type="SMART" id="SM00388">
    <property type="entry name" value="HisKA"/>
    <property type="match status" value="1"/>
</dbReference>
<organism evidence="9 10">
    <name type="scientific">Flavipsychrobacter stenotrophus</name>
    <dbReference type="NCBI Taxonomy" id="2077091"/>
    <lineage>
        <taxon>Bacteria</taxon>
        <taxon>Pseudomonadati</taxon>
        <taxon>Bacteroidota</taxon>
        <taxon>Chitinophagia</taxon>
        <taxon>Chitinophagales</taxon>
        <taxon>Chitinophagaceae</taxon>
        <taxon>Flavipsychrobacter</taxon>
    </lineage>
</organism>
<dbReference type="SMART" id="SM00387">
    <property type="entry name" value="HATPase_c"/>
    <property type="match status" value="1"/>
</dbReference>
<keyword evidence="7" id="KW-0812">Transmembrane</keyword>
<dbReference type="Gene3D" id="1.25.40.10">
    <property type="entry name" value="Tetratricopeptide repeat domain"/>
    <property type="match status" value="3"/>
</dbReference>
<feature type="repeat" description="TPR" evidence="6">
    <location>
        <begin position="251"/>
        <end position="284"/>
    </location>
</feature>
<dbReference type="GO" id="GO:0009927">
    <property type="term" value="F:histidine phosphotransfer kinase activity"/>
    <property type="evidence" value="ECO:0007669"/>
    <property type="project" value="TreeGrafter"/>
</dbReference>
<dbReference type="EMBL" id="PPSL01000001">
    <property type="protein sequence ID" value="PQJ12614.1"/>
    <property type="molecule type" value="Genomic_DNA"/>
</dbReference>
<keyword evidence="10" id="KW-1185">Reference proteome</keyword>
<feature type="transmembrane region" description="Helical" evidence="7">
    <location>
        <begin position="448"/>
        <end position="468"/>
    </location>
</feature>
<dbReference type="AlphaFoldDB" id="A0A2S7T0X5"/>
<dbReference type="PANTHER" id="PTHR43047">
    <property type="entry name" value="TWO-COMPONENT HISTIDINE PROTEIN KINASE"/>
    <property type="match status" value="1"/>
</dbReference>
<dbReference type="GO" id="GO:0000155">
    <property type="term" value="F:phosphorelay sensor kinase activity"/>
    <property type="evidence" value="ECO:0007669"/>
    <property type="project" value="InterPro"/>
</dbReference>
<keyword evidence="5" id="KW-0418">Kinase</keyword>
<dbReference type="SUPFAM" id="SSF47384">
    <property type="entry name" value="Homodimeric domain of signal transducing histidine kinase"/>
    <property type="match status" value="1"/>
</dbReference>
<dbReference type="CDD" id="cd00082">
    <property type="entry name" value="HisKA"/>
    <property type="match status" value="1"/>
</dbReference>
<dbReference type="Gene3D" id="3.30.565.10">
    <property type="entry name" value="Histidine kinase-like ATPase, C-terminal domain"/>
    <property type="match status" value="1"/>
</dbReference>
<comment type="caution">
    <text evidence="9">The sequence shown here is derived from an EMBL/GenBank/DDBJ whole genome shotgun (WGS) entry which is preliminary data.</text>
</comment>
<dbReference type="InterPro" id="IPR004358">
    <property type="entry name" value="Sig_transdc_His_kin-like_C"/>
</dbReference>
<dbReference type="PROSITE" id="PS50109">
    <property type="entry name" value="HIS_KIN"/>
    <property type="match status" value="1"/>
</dbReference>
<protein>
    <recommendedName>
        <fullName evidence="2">histidine kinase</fullName>
        <ecNumber evidence="2">2.7.13.3</ecNumber>
    </recommendedName>
</protein>
<evidence type="ECO:0000256" key="3">
    <source>
        <dbReference type="ARBA" id="ARBA00022553"/>
    </source>
</evidence>
<dbReference type="EC" id="2.7.13.3" evidence="2"/>
<dbReference type="SMART" id="SM00028">
    <property type="entry name" value="TPR"/>
    <property type="match status" value="6"/>
</dbReference>
<keyword evidence="6" id="KW-0802">TPR repeat</keyword>
<evidence type="ECO:0000256" key="6">
    <source>
        <dbReference type="PROSITE-ProRule" id="PRU00339"/>
    </source>
</evidence>
<dbReference type="Pfam" id="PF02518">
    <property type="entry name" value="HATPase_c"/>
    <property type="match status" value="1"/>
</dbReference>
<dbReference type="PROSITE" id="PS50005">
    <property type="entry name" value="TPR"/>
    <property type="match status" value="2"/>
</dbReference>
<dbReference type="InterPro" id="IPR036890">
    <property type="entry name" value="HATPase_C_sf"/>
</dbReference>
<dbReference type="OrthoDB" id="9781208at2"/>
<keyword evidence="4" id="KW-0808">Transferase</keyword>
<dbReference type="InterPro" id="IPR003661">
    <property type="entry name" value="HisK_dim/P_dom"/>
</dbReference>
<dbReference type="RefSeq" id="WP_105037497.1">
    <property type="nucleotide sequence ID" value="NZ_PPSL01000001.1"/>
</dbReference>
<keyword evidence="3" id="KW-0597">Phosphoprotein</keyword>
<dbReference type="InterPro" id="IPR019734">
    <property type="entry name" value="TPR_rpt"/>
</dbReference>
<gene>
    <name evidence="9" type="ORF">CJD36_002390</name>
</gene>
<evidence type="ECO:0000259" key="8">
    <source>
        <dbReference type="PROSITE" id="PS50109"/>
    </source>
</evidence>
<proteinExistence type="predicted"/>
<dbReference type="Pfam" id="PF13424">
    <property type="entry name" value="TPR_12"/>
    <property type="match status" value="1"/>
</dbReference>
<evidence type="ECO:0000313" key="10">
    <source>
        <dbReference type="Proteomes" id="UP000239872"/>
    </source>
</evidence>
<dbReference type="InterPro" id="IPR003594">
    <property type="entry name" value="HATPase_dom"/>
</dbReference>
<evidence type="ECO:0000256" key="4">
    <source>
        <dbReference type="ARBA" id="ARBA00022679"/>
    </source>
</evidence>
<name>A0A2S7T0X5_9BACT</name>